<dbReference type="EMBL" id="MFKQ01000033">
    <property type="protein sequence ID" value="OGG47019.1"/>
    <property type="molecule type" value="Genomic_DNA"/>
</dbReference>
<protein>
    <recommendedName>
        <fullName evidence="2">Endonuclease GajA/Old nuclease/RecF-like AAA domain-containing protein</fullName>
    </recommendedName>
</protein>
<proteinExistence type="predicted"/>
<dbReference type="PANTHER" id="PTHR43581">
    <property type="entry name" value="ATP/GTP PHOSPHATASE"/>
    <property type="match status" value="1"/>
</dbReference>
<gene>
    <name evidence="3" type="ORF">A2671_00555</name>
</gene>
<comment type="caution">
    <text evidence="3">The sequence shown here is derived from an EMBL/GenBank/DDBJ whole genome shotgun (WGS) entry which is preliminary data.</text>
</comment>
<dbReference type="Pfam" id="PF13175">
    <property type="entry name" value="AAA_15"/>
    <property type="match status" value="1"/>
</dbReference>
<dbReference type="InterPro" id="IPR041685">
    <property type="entry name" value="AAA_GajA/Old/RecF-like"/>
</dbReference>
<dbReference type="Proteomes" id="UP000178344">
    <property type="component" value="Unassembled WGS sequence"/>
</dbReference>
<reference evidence="3 4" key="1">
    <citation type="journal article" date="2016" name="Nat. Commun.">
        <title>Thousands of microbial genomes shed light on interconnected biogeochemical processes in an aquifer system.</title>
        <authorList>
            <person name="Anantharaman K."/>
            <person name="Brown C.T."/>
            <person name="Hug L.A."/>
            <person name="Sharon I."/>
            <person name="Castelle C.J."/>
            <person name="Probst A.J."/>
            <person name="Thomas B.C."/>
            <person name="Singh A."/>
            <person name="Wilkins M.J."/>
            <person name="Karaoz U."/>
            <person name="Brodie E.L."/>
            <person name="Williams K.H."/>
            <person name="Hubbard S.S."/>
            <person name="Banfield J.F."/>
        </authorList>
    </citation>
    <scope>NUCLEOTIDE SEQUENCE [LARGE SCALE GENOMIC DNA]</scope>
</reference>
<name>A0A1F6CCW9_9BACT</name>
<organism evidence="3 4">
    <name type="scientific">Candidatus Kaiserbacteria bacterium RIFCSPHIGHO2_01_FULL_49_13</name>
    <dbReference type="NCBI Taxonomy" id="1798477"/>
    <lineage>
        <taxon>Bacteria</taxon>
        <taxon>Candidatus Kaiseribacteriota</taxon>
    </lineage>
</organism>
<dbReference type="PANTHER" id="PTHR43581:SF2">
    <property type="entry name" value="EXCINUCLEASE ATPASE SUBUNIT"/>
    <property type="match status" value="1"/>
</dbReference>
<dbReference type="SUPFAM" id="SSF52540">
    <property type="entry name" value="P-loop containing nucleoside triphosphate hydrolases"/>
    <property type="match status" value="1"/>
</dbReference>
<dbReference type="InterPro" id="IPR027417">
    <property type="entry name" value="P-loop_NTPase"/>
</dbReference>
<dbReference type="AlphaFoldDB" id="A0A1F6CCW9"/>
<dbReference type="InterPro" id="IPR051396">
    <property type="entry name" value="Bact_Antivir_Def_Nuclease"/>
</dbReference>
<dbReference type="Gene3D" id="3.40.50.300">
    <property type="entry name" value="P-loop containing nucleotide triphosphate hydrolases"/>
    <property type="match status" value="1"/>
</dbReference>
<feature type="domain" description="Endonuclease GajA/Old nuclease/RecF-like AAA" evidence="2">
    <location>
        <begin position="1"/>
        <end position="358"/>
    </location>
</feature>
<dbReference type="CDD" id="cd00267">
    <property type="entry name" value="ABC_ATPase"/>
    <property type="match status" value="1"/>
</dbReference>
<sequence length="593" mass="67815">MRLKSFRIKNFKSIIDTGECHLSDSDNVLVLAGQNEAGKSAVIEALNFFGNGVTDDFERLHRRRNEHPEVTCRFLLNDQDIENVFIETKDEKLKKYLTKNPVVGFVRGNTEEDSFDDIYFSDETTEALSKFFPENGEEESSENTVAPQAQEEVADDSPSVTDIDGLEEFIFNETRDFVFYDAFSDLLPGVVTIEKIKEHPAVLDFEKVFKTDFSQIIAQEERAISREEQRLHREASDNLNTYWKQKLEEGGKYNFSVKIVPQAIPNQSKIEFKIDRNDGDPLFMEQKSKGFRWFSAFNLKLRALGVDQVKVKNLVILIDEPGQGLHEKAQKDVKRVLEELADKKGAQIIYTTHHPNLIGTEGTEFARIRVVSNTQEFGTKVETTAQYASRADQSAKDTLSPLITAMGIHSIHSVLDTRRLNVVVEGISDHYYLSAFKKILNKDERLYFLPACGVNNIPNLVSVLIGWSCNYKAVFDDDPKSGRAAYNLLKKEFYENDDDFAHEHILKVKGCNGIEDIFSKTDFYKFVLNKPYKRSTTGKDNSKLTDGKKELLARLFLEKAEKGEVSLTKESTKKINEVFDWIYQKFNINSDQK</sequence>
<evidence type="ECO:0000313" key="4">
    <source>
        <dbReference type="Proteomes" id="UP000178344"/>
    </source>
</evidence>
<accession>A0A1F6CCW9</accession>
<evidence type="ECO:0000259" key="2">
    <source>
        <dbReference type="Pfam" id="PF13175"/>
    </source>
</evidence>
<evidence type="ECO:0000256" key="1">
    <source>
        <dbReference type="SAM" id="MobiDB-lite"/>
    </source>
</evidence>
<evidence type="ECO:0000313" key="3">
    <source>
        <dbReference type="EMBL" id="OGG47019.1"/>
    </source>
</evidence>
<feature type="region of interest" description="Disordered" evidence="1">
    <location>
        <begin position="134"/>
        <end position="159"/>
    </location>
</feature>